<keyword evidence="3 7" id="KW-0812">Transmembrane</keyword>
<gene>
    <name evidence="8" type="ordered locus">Reut_A1581</name>
</gene>
<name>Q471I6_CUPPJ</name>
<evidence type="ECO:0000313" key="8">
    <source>
        <dbReference type="EMBL" id="AAZ60947.1"/>
    </source>
</evidence>
<dbReference type="HOGENOM" id="CLU_020088_6_2_4"/>
<comment type="subcellular location">
    <subcellularLocation>
        <location evidence="1">Membrane</location>
        <topology evidence="1">Multi-pass membrane protein</topology>
    </subcellularLocation>
</comment>
<feature type="transmembrane region" description="Helical" evidence="7">
    <location>
        <begin position="57"/>
        <end position="78"/>
    </location>
</feature>
<dbReference type="AlphaFoldDB" id="Q471I6"/>
<dbReference type="Pfam" id="PF01566">
    <property type="entry name" value="Nramp"/>
    <property type="match status" value="1"/>
</dbReference>
<dbReference type="GO" id="GO:0015293">
    <property type="term" value="F:symporter activity"/>
    <property type="evidence" value="ECO:0007669"/>
    <property type="project" value="UniProtKB-KW"/>
</dbReference>
<feature type="transmembrane region" description="Helical" evidence="7">
    <location>
        <begin position="197"/>
        <end position="217"/>
    </location>
</feature>
<feature type="transmembrane region" description="Helical" evidence="7">
    <location>
        <begin position="254"/>
        <end position="276"/>
    </location>
</feature>
<organism evidence="8">
    <name type="scientific">Cupriavidus pinatubonensis (strain JMP 134 / LMG 1197)</name>
    <name type="common">Cupriavidus necator (strain JMP 134)</name>
    <dbReference type="NCBI Taxonomy" id="264198"/>
    <lineage>
        <taxon>Bacteria</taxon>
        <taxon>Pseudomonadati</taxon>
        <taxon>Pseudomonadota</taxon>
        <taxon>Betaproteobacteria</taxon>
        <taxon>Burkholderiales</taxon>
        <taxon>Burkholderiaceae</taxon>
        <taxon>Cupriavidus</taxon>
    </lineage>
</organism>
<accession>Q471I6</accession>
<evidence type="ECO:0000256" key="7">
    <source>
        <dbReference type="SAM" id="Phobius"/>
    </source>
</evidence>
<dbReference type="KEGG" id="reu:Reut_A1581"/>
<sequence length="434" mass="46601">MDESETGSPVADTSTDTDANVPWYKLMGPGLITGAADDDPSGIVTYAQAGAQFGNGLLWSVLLTLPLMIAIQLVCARLGRISGRGIVANIRRHQSRPLAYAFVVLLVVANTLNVGADLAAMGDALALVLGGARWIYTLALAAGSLLLQLFMPYRRYAAYLKWLSLSLLVYIAAMFLLKIDWHAAALAMVWPRIEFSSAYLLMVVAVLGTTISPYLFVWQAAAEVEELDIDRTALPLHAAPEQARMNFRRINVDTVTGMVVSAVIALCIMLTTSYALHNSGILDIDSSAAAAKALEPVAGKWALLLFSAGIIGTGLMAVPVLAGSVGYAVAEAMRWRRSLEEKPLSARNFYAVIGITMVIGTALCWLPIEPAKMLVWSAVLNGIAAAPAMVMLQLMSRHKAVVGEFRTPGWVHSLAWLATATMWISLLVTIVFAL</sequence>
<dbReference type="GO" id="GO:0034755">
    <property type="term" value="P:iron ion transmembrane transport"/>
    <property type="evidence" value="ECO:0007669"/>
    <property type="project" value="TreeGrafter"/>
</dbReference>
<dbReference type="NCBIfam" id="NF037982">
    <property type="entry name" value="Nramp_1"/>
    <property type="match status" value="1"/>
</dbReference>
<feature type="transmembrane region" description="Helical" evidence="7">
    <location>
        <begin position="98"/>
        <end position="118"/>
    </location>
</feature>
<dbReference type="GO" id="GO:0005886">
    <property type="term" value="C:plasma membrane"/>
    <property type="evidence" value="ECO:0007669"/>
    <property type="project" value="TreeGrafter"/>
</dbReference>
<dbReference type="STRING" id="264198.Reut_A1581"/>
<protein>
    <submittedName>
        <fullName evidence="8">Natural resistance-associated macrophage protein</fullName>
    </submittedName>
</protein>
<keyword evidence="4" id="KW-0769">Symport</keyword>
<reference evidence="8" key="1">
    <citation type="submission" date="2005-08" db="EMBL/GenBank/DDBJ databases">
        <title>Complete sequence of Chromosome1 of Ralstonia eutropha JMP134.</title>
        <authorList>
            <person name="Copeland A."/>
            <person name="Lucas S."/>
            <person name="Lapidus A."/>
            <person name="Barry K."/>
            <person name="Detter J.C."/>
            <person name="Glavina T."/>
            <person name="Hammon N."/>
            <person name="Israni S."/>
            <person name="Pitluck S."/>
            <person name="Goltsman E."/>
            <person name="Martinez M."/>
            <person name="Schmutz J."/>
            <person name="Larimer F."/>
            <person name="Land M."/>
            <person name="Lykidis A."/>
            <person name="Richardson P."/>
        </authorList>
    </citation>
    <scope>NUCLEOTIDE SEQUENCE</scope>
    <source>
        <strain evidence="8">JMP134</strain>
    </source>
</reference>
<dbReference type="PANTHER" id="PTHR11706">
    <property type="entry name" value="SOLUTE CARRIER PROTEIN FAMILY 11 MEMBER"/>
    <property type="match status" value="1"/>
</dbReference>
<dbReference type="OrthoDB" id="9787548at2"/>
<keyword evidence="6 7" id="KW-0472">Membrane</keyword>
<evidence type="ECO:0000256" key="6">
    <source>
        <dbReference type="ARBA" id="ARBA00023136"/>
    </source>
</evidence>
<dbReference type="GO" id="GO:0015086">
    <property type="term" value="F:cadmium ion transmembrane transporter activity"/>
    <property type="evidence" value="ECO:0007669"/>
    <property type="project" value="TreeGrafter"/>
</dbReference>
<dbReference type="GO" id="GO:0005384">
    <property type="term" value="F:manganese ion transmembrane transporter activity"/>
    <property type="evidence" value="ECO:0007669"/>
    <property type="project" value="TreeGrafter"/>
</dbReference>
<evidence type="ECO:0000256" key="3">
    <source>
        <dbReference type="ARBA" id="ARBA00022692"/>
    </source>
</evidence>
<dbReference type="EMBL" id="CP000090">
    <property type="protein sequence ID" value="AAZ60947.1"/>
    <property type="molecule type" value="Genomic_DNA"/>
</dbReference>
<keyword evidence="5 7" id="KW-1133">Transmembrane helix</keyword>
<feature type="transmembrane region" description="Helical" evidence="7">
    <location>
        <begin position="414"/>
        <end position="433"/>
    </location>
</feature>
<feature type="transmembrane region" description="Helical" evidence="7">
    <location>
        <begin position="374"/>
        <end position="394"/>
    </location>
</feature>
<feature type="transmembrane region" description="Helical" evidence="7">
    <location>
        <begin position="301"/>
        <end position="329"/>
    </location>
</feature>
<evidence type="ECO:0000256" key="1">
    <source>
        <dbReference type="ARBA" id="ARBA00004141"/>
    </source>
</evidence>
<dbReference type="InterPro" id="IPR001046">
    <property type="entry name" value="NRAMP_fam"/>
</dbReference>
<dbReference type="eggNOG" id="COG1914">
    <property type="taxonomic scope" value="Bacteria"/>
</dbReference>
<proteinExistence type="predicted"/>
<evidence type="ECO:0000256" key="2">
    <source>
        <dbReference type="ARBA" id="ARBA00022448"/>
    </source>
</evidence>
<evidence type="ECO:0000256" key="5">
    <source>
        <dbReference type="ARBA" id="ARBA00022989"/>
    </source>
</evidence>
<evidence type="ECO:0000256" key="4">
    <source>
        <dbReference type="ARBA" id="ARBA00022847"/>
    </source>
</evidence>
<feature type="transmembrane region" description="Helical" evidence="7">
    <location>
        <begin position="124"/>
        <end position="147"/>
    </location>
</feature>
<keyword evidence="2" id="KW-0813">Transport</keyword>
<dbReference type="PANTHER" id="PTHR11706:SF33">
    <property type="entry name" value="NATURAL RESISTANCE-ASSOCIATED MACROPHAGE PROTEIN 2"/>
    <property type="match status" value="1"/>
</dbReference>
<feature type="transmembrane region" description="Helical" evidence="7">
    <location>
        <begin position="159"/>
        <end position="177"/>
    </location>
</feature>
<feature type="transmembrane region" description="Helical" evidence="7">
    <location>
        <begin position="349"/>
        <end position="368"/>
    </location>
</feature>